<dbReference type="InterPro" id="IPR036866">
    <property type="entry name" value="RibonucZ/Hydroxyglut_hydro"/>
</dbReference>
<dbReference type="Proteomes" id="UP001292216">
    <property type="component" value="Unassembled WGS sequence"/>
</dbReference>
<dbReference type="PANTHER" id="PTHR42951">
    <property type="entry name" value="METALLO-BETA-LACTAMASE DOMAIN-CONTAINING"/>
    <property type="match status" value="1"/>
</dbReference>
<dbReference type="InterPro" id="IPR050855">
    <property type="entry name" value="NDM-1-like"/>
</dbReference>
<dbReference type="Gene3D" id="3.60.15.10">
    <property type="entry name" value="Ribonuclease Z/Hydroxyacylglutathione hydrolase-like"/>
    <property type="match status" value="1"/>
</dbReference>
<keyword evidence="6" id="KW-1185">Reference proteome</keyword>
<reference evidence="5 6" key="1">
    <citation type="submission" date="2023-12" db="EMBL/GenBank/DDBJ databases">
        <title>Whole genome sequencing of Paenibacillus phoenicis isolated from the Phoenix Mars Lander spacecraft assembly facility.</title>
        <authorList>
            <person name="Garcia A."/>
            <person name="Venkateswaran K."/>
        </authorList>
    </citation>
    <scope>NUCLEOTIDE SEQUENCE [LARGE SCALE GENOMIC DNA]</scope>
    <source>
        <strain evidence="5 6">3PO2SA</strain>
    </source>
</reference>
<name>A0ABU5PLS9_9BACL</name>
<organism evidence="5 6">
    <name type="scientific">Paenibacillus phoenicis</name>
    <dbReference type="NCBI Taxonomy" id="554117"/>
    <lineage>
        <taxon>Bacteria</taxon>
        <taxon>Bacillati</taxon>
        <taxon>Bacillota</taxon>
        <taxon>Bacilli</taxon>
        <taxon>Bacillales</taxon>
        <taxon>Paenibacillaceae</taxon>
        <taxon>Paenibacillus</taxon>
    </lineage>
</organism>
<evidence type="ECO:0000313" key="5">
    <source>
        <dbReference type="EMBL" id="MEA3570890.1"/>
    </source>
</evidence>
<dbReference type="SUPFAM" id="SSF56281">
    <property type="entry name" value="Metallo-hydrolase/oxidoreductase"/>
    <property type="match status" value="1"/>
</dbReference>
<comment type="caution">
    <text evidence="5">The sequence shown here is derived from an EMBL/GenBank/DDBJ whole genome shotgun (WGS) entry which is preliminary data.</text>
</comment>
<evidence type="ECO:0000313" key="6">
    <source>
        <dbReference type="Proteomes" id="UP001292216"/>
    </source>
</evidence>
<dbReference type="Pfam" id="PF00753">
    <property type="entry name" value="Lactamase_B"/>
    <property type="match status" value="1"/>
</dbReference>
<protein>
    <submittedName>
        <fullName evidence="5">MBL fold metallo-hydrolase</fullName>
    </submittedName>
</protein>
<dbReference type="SMART" id="SM00849">
    <property type="entry name" value="Lactamase_B"/>
    <property type="match status" value="1"/>
</dbReference>
<dbReference type="PANTHER" id="PTHR42951:SF4">
    <property type="entry name" value="ACYL-COENZYME A THIOESTERASE MBLAC2"/>
    <property type="match status" value="1"/>
</dbReference>
<evidence type="ECO:0000256" key="1">
    <source>
        <dbReference type="ARBA" id="ARBA00034221"/>
    </source>
</evidence>
<dbReference type="RefSeq" id="WP_323077582.1">
    <property type="nucleotide sequence ID" value="NZ_CBCSKM010000028.1"/>
</dbReference>
<evidence type="ECO:0000256" key="2">
    <source>
        <dbReference type="ARBA" id="ARBA00034301"/>
    </source>
</evidence>
<dbReference type="InterPro" id="IPR001279">
    <property type="entry name" value="Metallo-B-lactamas"/>
</dbReference>
<gene>
    <name evidence="5" type="ORF">U9M73_12935</name>
</gene>
<sequence>MNPDEWFTIEEIDPMTFAISEYGHWEKVHSYLVIGDEYAALIDSGIGIGNIKSVVDQLTSLPIKVLTTHVHWDHIGGHGQFNEIYVHELENDWLENGIPGLPIEVIRRDVGRDITKPLPVDFRIEAYEPYRGKPTAVLKDNQTINLGNRTLTFLHTPGHSPGHLCIYEEERGYLYTGDLIYKGTLFAFYPTTDPLLFIKSVEKISRIDHITRILPGHNELDLSKDFIIELNNACQELFNKGLARHGTGIHDYKDVKIYF</sequence>
<comment type="catalytic activity">
    <reaction evidence="1">
        <text>3',5'-cyclic CMP + H2O = CMP + H(+)</text>
        <dbReference type="Rhea" id="RHEA:72675"/>
        <dbReference type="ChEBI" id="CHEBI:15377"/>
        <dbReference type="ChEBI" id="CHEBI:15378"/>
        <dbReference type="ChEBI" id="CHEBI:58003"/>
        <dbReference type="ChEBI" id="CHEBI:60377"/>
    </reaction>
    <physiologicalReaction direction="left-to-right" evidence="1">
        <dbReference type="Rhea" id="RHEA:72676"/>
    </physiologicalReaction>
</comment>
<proteinExistence type="predicted"/>
<evidence type="ECO:0000256" key="3">
    <source>
        <dbReference type="ARBA" id="ARBA00048505"/>
    </source>
</evidence>
<dbReference type="EMBL" id="JAYERP010000001">
    <property type="protein sequence ID" value="MEA3570890.1"/>
    <property type="molecule type" value="Genomic_DNA"/>
</dbReference>
<comment type="function">
    <text evidence="2">Counteracts the endogenous Pycsar antiviral defense system. Phosphodiesterase that enables metal-dependent hydrolysis of host cyclic nucleotide Pycsar defense signals such as cCMP and cUMP.</text>
</comment>
<accession>A0ABU5PLS9</accession>
<comment type="catalytic activity">
    <reaction evidence="3">
        <text>3',5'-cyclic UMP + H2O = UMP + H(+)</text>
        <dbReference type="Rhea" id="RHEA:70575"/>
        <dbReference type="ChEBI" id="CHEBI:15377"/>
        <dbReference type="ChEBI" id="CHEBI:15378"/>
        <dbReference type="ChEBI" id="CHEBI:57865"/>
        <dbReference type="ChEBI" id="CHEBI:184387"/>
    </reaction>
    <physiologicalReaction direction="left-to-right" evidence="3">
        <dbReference type="Rhea" id="RHEA:70576"/>
    </physiologicalReaction>
</comment>
<feature type="domain" description="Metallo-beta-lactamase" evidence="4">
    <location>
        <begin position="27"/>
        <end position="217"/>
    </location>
</feature>
<evidence type="ECO:0000259" key="4">
    <source>
        <dbReference type="SMART" id="SM00849"/>
    </source>
</evidence>